<accession>A0A336K5X1</accession>
<dbReference type="VEuPathDB" id="VectorBase:CSON000903"/>
<dbReference type="SMART" id="SM00382">
    <property type="entry name" value="AAA"/>
    <property type="match status" value="1"/>
</dbReference>
<dbReference type="InterPro" id="IPR039041">
    <property type="entry name" value="Nav/unc-53"/>
</dbReference>
<feature type="region of interest" description="Disordered" evidence="4">
    <location>
        <begin position="815"/>
        <end position="837"/>
    </location>
</feature>
<dbReference type="InterPro" id="IPR003959">
    <property type="entry name" value="ATPase_AAA_core"/>
</dbReference>
<dbReference type="Pfam" id="PF23092">
    <property type="entry name" value="Ubiquitin_6"/>
    <property type="match status" value="1"/>
</dbReference>
<dbReference type="InterPro" id="IPR057568">
    <property type="entry name" value="CortBP2_NAV1-like_AAA_lid"/>
</dbReference>
<sequence length="2185" mass="248236">MKKQIHSLNKEKCVSGCLGVKYRSSDCKPETCCKNLDKELRKENDYVCFDQSTTEKLKKYTGSVKHCKVSTRCNENPNRIISSAKKLEHLPIKRKKRVETSHLDNYFLFDPKTDFYNERERLLNTIPETHAIFEANSTVISVLPNNTECTENDSYCNIEFCNIGDFFGINESDSTESNAEPRKDKLVNKELIDKPENHKFQYNVSHNSMNLNKLITIYTEWANYYLERKSKRKIINLSEDIRDGLILAELIEVVTSIKVIDLHKKPKNQKQMLDNINFCLNLLKQQEINGIDDITPEDICSGRLKSILSLFFALSRYKQANKQREISSTNTSIPVSSDFQHHKKYNQEKVRSLPLTPNQTGRQKKKPSNKDSNDSLNKLDTSNVRCEKTKNKKLYGQKNSLNSLQNPETTSTAQQTNISTTKHSGILRLFSKEKPTRIKSQTNNLRASSSSGFSSAKSDSSISLNDGLTSNKSKLLSEPETKGYTQTKSKFLSSKTPKFRNVQNITQSVDYYTNTNITIVDQKCFSEKLYTPNDFKTNKISNILYNKSQEVKGEQKIKGISNMMTSSSYMQSPVAKPVATVKGTSKTAFNMIQNPDNYQEQHQNLNLCENKNLRGKHLPMTNLRENSLMNSDSITTEKKTGEVDHVKSSILPMKQLLKGYNNRVTLPRSVKTSENVKSEYDEKTKLQGYNSDSDALTRARSTFYDTENGYFSEGGSTQLKLFLKNRQKLPTTIEEKFFSSVENILEHVQGSMDSPSNNNVIDKKKVCTTQNQVLQNQHEEIFAPQRDTKENQSPLEEISPTAYLKDLNRSKQITQSEKSAAVTAVPRSKKVSGGTQTATNDFSHKVLHHPQYRSFSLTGQGATQLSQSVKERFGLGTKSLPKSGLDIKSFSQRNPTAFSNDFVCYFRMHNRSIIKYDGSLSDTQTYAEVKPDYSVYSLWLNKSNTANHLSDGESIESTSYPSLQRNYKVLNQREPSLMHSPRLNRSNSIRSTKSEKLYPPIFNRGQDVEIEPYYCLPVGSIQNETNVTWSQPSSPTLMANNNSNRKVPYGYATIRRCGRTFNNSTQQTFMKRSRSVPKCIESDLIYEYDQNKVSQLSSKTSRKTYEADEINLRLNDKKRDLNENYQNASHYENFLPELKSPQHINKLKMIHNKLLNHQELNLYVRPKSPISDLNRRNCIRKNYNQNVESIYQNMPISLVNSSEHFSPRFYENENIVKPFPSSCDNSVIHTNITRSPSFFNESNMHAKLLELNRNLNHLFELKSVNLESINDKNLERNSTIGLTTAHIDINQKFRFGAIEENPVKSTRSLNESHLDYFDIFNYKVGCQKTVRIKPKVPWYELALKKDNGHSCPSLNDEKAHVVSAFEQSLSNMTTKLHQLTATTEKKDSEILEMRQTIELLRKQSIQAGLTTVHMQSMGVKSRNPTNSVASTNVQYQKDSKKPVSKLPQSSHELTLQRQHSSDSMCSLNSISSGCSIQDKKKKKGWLRSSFSKAFSRNAKISKTDRHVFSQSSNLDLSDQPITLIEMPKQQMIENNVLLIDNAKPIDAVDLEGNPLVEDLKKQLREKDMVLTDIRLEALSSASQLENLKETVIKMREEMKTLKQNNERLQRLITSRSLADSAVSLGISPTGDQRLSLSTENSCTGPVNASEIEQMLDCQLNEMLSILQPLPKNSEELPTTQLSPIKLSKISSTIDTELSSITTTGEVPDGKKIAIAVFLGQPECFSKYAEELTTGCSSLSFPNSVESQVMQDQNAANALVSDFIQNEFVIAFTYISGKTTWQNLDYVVRKTFKEYLAQIDPGYNLGLNTDSISSYYLGEAKRGPEISLPELLPCGYIVGHTNTLFICLQGVSSLSFDSLIPRGIVNRYVNLLSEHRRLILCGPSGTGKSYIAKKLAEFLTEKSETEIIATFNVDNKSNKELKQYLDHISEQATNNKYELPSVIILENLHQASELGEVFSSLLNAGPKLPYLIATMSQSTCNATNLQLHHNFRWILLANHMEPVKGLLARYLRRKLYLLQLSTYKKQPQLEAQMMWLPLVWQHINKILETHCSSDITLGPRIFLDVPLDSGESEKFFINLWNTKLVPYIIEAVREGIQLYGRRGTWTDPCTFIRETWPWPVQPTSVPKLKQITVEEIGLEGVTSNITENDPLLEMLMRLQEAANCNGNKDDSDCESNVTHDSSAGVE</sequence>
<feature type="region of interest" description="Disordered" evidence="4">
    <location>
        <begin position="1416"/>
        <end position="1462"/>
    </location>
</feature>
<dbReference type="Pfam" id="PF00307">
    <property type="entry name" value="CH"/>
    <property type="match status" value="1"/>
</dbReference>
<gene>
    <name evidence="6" type="primary">CSON000903</name>
</gene>
<dbReference type="PANTHER" id="PTHR12784:SF28">
    <property type="entry name" value="PROTEIN SICKIE"/>
    <property type="match status" value="1"/>
</dbReference>
<comment type="similarity">
    <text evidence="1">Belongs to the Nav/unc-53 family.</text>
</comment>
<evidence type="ECO:0000313" key="6">
    <source>
        <dbReference type="EMBL" id="SSW99841.1"/>
    </source>
</evidence>
<proteinExistence type="inferred from homology"/>
<dbReference type="InterPro" id="IPR027417">
    <property type="entry name" value="P-loop_NTPase"/>
</dbReference>
<dbReference type="InterPro" id="IPR036872">
    <property type="entry name" value="CH_dom_sf"/>
</dbReference>
<dbReference type="Gene3D" id="3.40.50.300">
    <property type="entry name" value="P-loop containing nucleotide triphosphate hydrolases"/>
    <property type="match status" value="1"/>
</dbReference>
<feature type="region of interest" description="Disordered" evidence="4">
    <location>
        <begin position="2165"/>
        <end position="2185"/>
    </location>
</feature>
<dbReference type="SMART" id="SM00033">
    <property type="entry name" value="CH"/>
    <property type="match status" value="1"/>
</dbReference>
<feature type="coiled-coil region" evidence="3">
    <location>
        <begin position="1584"/>
        <end position="1611"/>
    </location>
</feature>
<organism evidence="6">
    <name type="scientific">Culicoides sonorensis</name>
    <name type="common">Biting midge</name>
    <dbReference type="NCBI Taxonomy" id="179676"/>
    <lineage>
        <taxon>Eukaryota</taxon>
        <taxon>Metazoa</taxon>
        <taxon>Ecdysozoa</taxon>
        <taxon>Arthropoda</taxon>
        <taxon>Hexapoda</taxon>
        <taxon>Insecta</taxon>
        <taxon>Pterygota</taxon>
        <taxon>Neoptera</taxon>
        <taxon>Endopterygota</taxon>
        <taxon>Diptera</taxon>
        <taxon>Nematocera</taxon>
        <taxon>Chironomoidea</taxon>
        <taxon>Ceratopogonidae</taxon>
        <taxon>Ceratopogoninae</taxon>
        <taxon>Culicoides</taxon>
        <taxon>Monoculicoides</taxon>
    </lineage>
</organism>
<evidence type="ECO:0000256" key="1">
    <source>
        <dbReference type="ARBA" id="ARBA00006255"/>
    </source>
</evidence>
<dbReference type="EMBL" id="UFQS01000114">
    <property type="protein sequence ID" value="SSW99841.1"/>
    <property type="molecule type" value="Genomic_DNA"/>
</dbReference>
<dbReference type="SUPFAM" id="SSF47576">
    <property type="entry name" value="Calponin-homology domain, CH-domain"/>
    <property type="match status" value="1"/>
</dbReference>
<feature type="compositionally biased region" description="Polar residues" evidence="4">
    <location>
        <begin position="1422"/>
        <end position="1436"/>
    </location>
</feature>
<dbReference type="Gene3D" id="1.10.418.10">
    <property type="entry name" value="Calponin-like domain"/>
    <property type="match status" value="1"/>
</dbReference>
<dbReference type="CDD" id="cd21212">
    <property type="entry name" value="CH_NAV2-like"/>
    <property type="match status" value="1"/>
</dbReference>
<dbReference type="InterPro" id="IPR001715">
    <property type="entry name" value="CH_dom"/>
</dbReference>
<evidence type="ECO:0000313" key="7">
    <source>
        <dbReference type="EMBL" id="SSX20221.1"/>
    </source>
</evidence>
<dbReference type="GO" id="GO:0016887">
    <property type="term" value="F:ATP hydrolysis activity"/>
    <property type="evidence" value="ECO:0007669"/>
    <property type="project" value="InterPro"/>
</dbReference>
<dbReference type="GO" id="GO:0005524">
    <property type="term" value="F:ATP binding"/>
    <property type="evidence" value="ECO:0007669"/>
    <property type="project" value="InterPro"/>
</dbReference>
<feature type="compositionally biased region" description="Polar residues" evidence="4">
    <location>
        <begin position="1446"/>
        <end position="1462"/>
    </location>
</feature>
<feature type="compositionally biased region" description="Low complexity" evidence="4">
    <location>
        <begin position="448"/>
        <end position="463"/>
    </location>
</feature>
<name>A0A336K5X1_CULSO</name>
<dbReference type="PANTHER" id="PTHR12784">
    <property type="entry name" value="STEERIN"/>
    <property type="match status" value="1"/>
</dbReference>
<protein>
    <submittedName>
        <fullName evidence="6">CSON000903 protein</fullName>
    </submittedName>
</protein>
<feature type="domain" description="Calponin-homology (CH)" evidence="5">
    <location>
        <begin position="212"/>
        <end position="319"/>
    </location>
</feature>
<dbReference type="InterPro" id="IPR003593">
    <property type="entry name" value="AAA+_ATPase"/>
</dbReference>
<dbReference type="GO" id="GO:0022008">
    <property type="term" value="P:neurogenesis"/>
    <property type="evidence" value="ECO:0007669"/>
    <property type="project" value="InterPro"/>
</dbReference>
<reference evidence="6" key="1">
    <citation type="submission" date="2018-04" db="EMBL/GenBank/DDBJ databases">
        <authorList>
            <person name="Go L.Y."/>
            <person name="Mitchell J.A."/>
        </authorList>
    </citation>
    <scope>NUCLEOTIDE SEQUENCE</scope>
    <source>
        <tissue evidence="6">Whole organism</tissue>
    </source>
</reference>
<dbReference type="EMBL" id="UFQT01000114">
    <property type="protein sequence ID" value="SSX20221.1"/>
    <property type="molecule type" value="Genomic_DNA"/>
</dbReference>
<reference evidence="7" key="2">
    <citation type="submission" date="2018-07" db="EMBL/GenBank/DDBJ databases">
        <authorList>
            <person name="Quirk P.G."/>
            <person name="Krulwich T.A."/>
        </authorList>
    </citation>
    <scope>NUCLEOTIDE SEQUENCE</scope>
</reference>
<feature type="compositionally biased region" description="Polar residues" evidence="4">
    <location>
        <begin position="2173"/>
        <end position="2185"/>
    </location>
</feature>
<keyword evidence="2 3" id="KW-0175">Coiled coil</keyword>
<evidence type="ECO:0000259" key="5">
    <source>
        <dbReference type="PROSITE" id="PS50021"/>
    </source>
</evidence>
<evidence type="ECO:0000256" key="3">
    <source>
        <dbReference type="SAM" id="Coils"/>
    </source>
</evidence>
<feature type="compositionally biased region" description="Polar residues" evidence="4">
    <location>
        <begin position="464"/>
        <end position="474"/>
    </location>
</feature>
<dbReference type="Pfam" id="PF25408">
    <property type="entry name" value="AAA_lid_NAV1"/>
    <property type="match status" value="1"/>
</dbReference>
<feature type="compositionally biased region" description="Polar residues" evidence="4">
    <location>
        <begin position="438"/>
        <end position="447"/>
    </location>
</feature>
<evidence type="ECO:0000256" key="4">
    <source>
        <dbReference type="SAM" id="MobiDB-lite"/>
    </source>
</evidence>
<evidence type="ECO:0000256" key="2">
    <source>
        <dbReference type="ARBA" id="ARBA00023054"/>
    </source>
</evidence>
<dbReference type="SUPFAM" id="SSF52540">
    <property type="entry name" value="P-loop containing nucleoside triphosphate hydrolases"/>
    <property type="match status" value="1"/>
</dbReference>
<feature type="region of interest" description="Disordered" evidence="4">
    <location>
        <begin position="347"/>
        <end position="481"/>
    </location>
</feature>
<dbReference type="Pfam" id="PF00004">
    <property type="entry name" value="AAA"/>
    <property type="match status" value="1"/>
</dbReference>
<feature type="compositionally biased region" description="Polar residues" evidence="4">
    <location>
        <begin position="397"/>
        <end position="423"/>
    </location>
</feature>
<dbReference type="InterPro" id="IPR057126">
    <property type="entry name" value="NAV1-like_ubiquitin-like"/>
</dbReference>
<dbReference type="PROSITE" id="PS50021">
    <property type="entry name" value="CH"/>
    <property type="match status" value="1"/>
</dbReference>